<dbReference type="OrthoDB" id="8006782at2759"/>
<evidence type="ECO:0000313" key="2">
    <source>
        <dbReference type="Proteomes" id="UP000007819"/>
    </source>
</evidence>
<dbReference type="KEGG" id="api:107883473"/>
<organism evidence="1 2">
    <name type="scientific">Acyrthosiphon pisum</name>
    <name type="common">Pea aphid</name>
    <dbReference type="NCBI Taxonomy" id="7029"/>
    <lineage>
        <taxon>Eukaryota</taxon>
        <taxon>Metazoa</taxon>
        <taxon>Ecdysozoa</taxon>
        <taxon>Arthropoda</taxon>
        <taxon>Hexapoda</taxon>
        <taxon>Insecta</taxon>
        <taxon>Pterygota</taxon>
        <taxon>Neoptera</taxon>
        <taxon>Paraneoptera</taxon>
        <taxon>Hemiptera</taxon>
        <taxon>Sternorrhyncha</taxon>
        <taxon>Aphidomorpha</taxon>
        <taxon>Aphidoidea</taxon>
        <taxon>Aphididae</taxon>
        <taxon>Macrosiphini</taxon>
        <taxon>Acyrthosiphon</taxon>
    </lineage>
</organism>
<reference evidence="2" key="1">
    <citation type="submission" date="2010-06" db="EMBL/GenBank/DDBJ databases">
        <authorList>
            <person name="Jiang H."/>
            <person name="Abraham K."/>
            <person name="Ali S."/>
            <person name="Alsbrooks S.L."/>
            <person name="Anim B.N."/>
            <person name="Anosike U.S."/>
            <person name="Attaway T."/>
            <person name="Bandaranaike D.P."/>
            <person name="Battles P.K."/>
            <person name="Bell S.N."/>
            <person name="Bell A.V."/>
            <person name="Beltran B."/>
            <person name="Bickham C."/>
            <person name="Bustamante Y."/>
            <person name="Caleb T."/>
            <person name="Canada A."/>
            <person name="Cardenas V."/>
            <person name="Carter K."/>
            <person name="Chacko J."/>
            <person name="Chandrabose M.N."/>
            <person name="Chavez D."/>
            <person name="Chavez A."/>
            <person name="Chen L."/>
            <person name="Chu H.-S."/>
            <person name="Claassen K.J."/>
            <person name="Cockrell R."/>
            <person name="Collins M."/>
            <person name="Cooper J.A."/>
            <person name="Cree A."/>
            <person name="Curry S.M."/>
            <person name="Da Y."/>
            <person name="Dao M.D."/>
            <person name="Das B."/>
            <person name="Davila M.-L."/>
            <person name="Davy-Carroll L."/>
            <person name="Denson S."/>
            <person name="Dinh H."/>
            <person name="Ebong V.E."/>
            <person name="Edwards J.R."/>
            <person name="Egan A."/>
            <person name="El-Daye J."/>
            <person name="Escobedo L."/>
            <person name="Fernandez S."/>
            <person name="Fernando P.R."/>
            <person name="Flagg N."/>
            <person name="Forbes L.D."/>
            <person name="Fowler R.G."/>
            <person name="Fu Q."/>
            <person name="Gabisi R.A."/>
            <person name="Ganer J."/>
            <person name="Garbino Pronczuk A."/>
            <person name="Garcia R.M."/>
            <person name="Garner T."/>
            <person name="Garrett T.E."/>
            <person name="Gonzalez D.A."/>
            <person name="Hamid H."/>
            <person name="Hawkins E.S."/>
            <person name="Hirani K."/>
            <person name="Hogues M.E."/>
            <person name="Hollins B."/>
            <person name="Hsiao C.-H."/>
            <person name="Jabil R."/>
            <person name="James M.L."/>
            <person name="Jhangiani S.N."/>
            <person name="Johnson B."/>
            <person name="Johnson Q."/>
            <person name="Joshi V."/>
            <person name="Kalu J.B."/>
            <person name="Kam C."/>
            <person name="Kashfia A."/>
            <person name="Keebler J."/>
            <person name="Kisamo H."/>
            <person name="Kovar C.L."/>
            <person name="Lago L.A."/>
            <person name="Lai C.-Y."/>
            <person name="Laidlaw J."/>
            <person name="Lara F."/>
            <person name="Le T.-K."/>
            <person name="Lee S.L."/>
            <person name="Legall F.H."/>
            <person name="Lemon S.J."/>
            <person name="Lewis L.R."/>
            <person name="Li B."/>
            <person name="Liu Y."/>
            <person name="Liu Y.-S."/>
            <person name="Lopez J."/>
            <person name="Lozado R.J."/>
            <person name="Lu J."/>
            <person name="Madu R.C."/>
            <person name="Maheshwari M."/>
            <person name="Maheshwari R."/>
            <person name="Malloy K."/>
            <person name="Martinez E."/>
            <person name="Mathew T."/>
            <person name="Mercado I.C."/>
            <person name="Mercado C."/>
            <person name="Meyer B."/>
            <person name="Montgomery K."/>
            <person name="Morgan M.B."/>
            <person name="Munidasa M."/>
            <person name="Nazareth L.V."/>
            <person name="Nelson J."/>
            <person name="Ng B.M."/>
            <person name="Nguyen N.B."/>
            <person name="Nguyen P.Q."/>
            <person name="Nguyen T."/>
            <person name="Obregon M."/>
            <person name="Okwuonu G.O."/>
            <person name="Onwere C.G."/>
            <person name="Orozco G."/>
            <person name="Parra A."/>
            <person name="Patel S."/>
            <person name="Patil S."/>
            <person name="Perez A."/>
            <person name="Perez Y."/>
            <person name="Pham C."/>
            <person name="Primus E.L."/>
            <person name="Pu L.-L."/>
            <person name="Puazo M."/>
            <person name="Qin X."/>
            <person name="Quiroz J.B."/>
            <person name="Reese J."/>
            <person name="Richards S."/>
            <person name="Rives C.M."/>
            <person name="Robberts R."/>
            <person name="Ruiz S.J."/>
            <person name="Ruiz M.J."/>
            <person name="Santibanez J."/>
            <person name="Schneider B.W."/>
            <person name="Sisson I."/>
            <person name="Smith M."/>
            <person name="Sodergren E."/>
            <person name="Song X.-Z."/>
            <person name="Song B.B."/>
            <person name="Summersgill H."/>
            <person name="Thelus R."/>
            <person name="Thornton R.D."/>
            <person name="Trejos Z.Y."/>
            <person name="Usmani K."/>
            <person name="Vattathil S."/>
            <person name="Villasana D."/>
            <person name="Walker D.L."/>
            <person name="Wang S."/>
            <person name="Wang K."/>
            <person name="White C.S."/>
            <person name="Williams A.C."/>
            <person name="Williamson J."/>
            <person name="Wilson K."/>
            <person name="Woghiren I.O."/>
            <person name="Woodworth J.R."/>
            <person name="Worley K.C."/>
            <person name="Wright R.A."/>
            <person name="Wu W."/>
            <person name="Young L."/>
            <person name="Zhang L."/>
            <person name="Zhang J."/>
            <person name="Zhu Y."/>
            <person name="Muzny D.M."/>
            <person name="Weinstock G."/>
            <person name="Gibbs R.A."/>
        </authorList>
    </citation>
    <scope>NUCLEOTIDE SEQUENCE [LARGE SCALE GENOMIC DNA]</scope>
    <source>
        <strain evidence="2">LSR1</strain>
    </source>
</reference>
<name>A0A8R2H7P5_ACYPI</name>
<dbReference type="RefSeq" id="XP_016659054.1">
    <property type="nucleotide sequence ID" value="XM_016803565.2"/>
</dbReference>
<evidence type="ECO:0008006" key="3">
    <source>
        <dbReference type="Google" id="ProtNLM"/>
    </source>
</evidence>
<dbReference type="AlphaFoldDB" id="A0A8R2H7P5"/>
<dbReference type="EnsemblMetazoa" id="XM_016803565.2">
    <property type="protein sequence ID" value="XP_016659054.1"/>
    <property type="gene ID" value="LOC107883473"/>
</dbReference>
<dbReference type="GeneID" id="107883473"/>
<keyword evidence="2" id="KW-1185">Reference proteome</keyword>
<dbReference type="InterPro" id="IPR012337">
    <property type="entry name" value="RNaseH-like_sf"/>
</dbReference>
<evidence type="ECO:0000313" key="1">
    <source>
        <dbReference type="EnsemblMetazoa" id="XP_016659054.1"/>
    </source>
</evidence>
<protein>
    <recommendedName>
        <fullName evidence="3">DUF659 domain-containing protein</fullName>
    </recommendedName>
</protein>
<accession>A0A8R2H7P5</accession>
<proteinExistence type="predicted"/>
<sequence>MDCASRKDKSILGINVQYAAADTTVTTLHTLAMIDLTQKHTAVYLKEKVNEVLTVFEIKKQQILTITTDNARNFVKMVDLMQKETDGIEKNYIFILALQC</sequence>
<reference evidence="1" key="2">
    <citation type="submission" date="2022-06" db="UniProtKB">
        <authorList>
            <consortium name="EnsemblMetazoa"/>
        </authorList>
    </citation>
    <scope>IDENTIFICATION</scope>
</reference>
<dbReference type="Proteomes" id="UP000007819">
    <property type="component" value="Unassembled WGS sequence"/>
</dbReference>
<dbReference type="SUPFAM" id="SSF53098">
    <property type="entry name" value="Ribonuclease H-like"/>
    <property type="match status" value="1"/>
</dbReference>